<accession>A0ABQ2UNE0</accession>
<feature type="domain" description="N-acetyltransferase" evidence="1">
    <location>
        <begin position="18"/>
        <end position="180"/>
    </location>
</feature>
<dbReference type="SUPFAM" id="SSF55729">
    <property type="entry name" value="Acyl-CoA N-acyltransferases (Nat)"/>
    <property type="match status" value="1"/>
</dbReference>
<keyword evidence="3" id="KW-1185">Reference proteome</keyword>
<evidence type="ECO:0000313" key="2">
    <source>
        <dbReference type="EMBL" id="GGU46198.1"/>
    </source>
</evidence>
<dbReference type="Proteomes" id="UP000654471">
    <property type="component" value="Unassembled WGS sequence"/>
</dbReference>
<dbReference type="Gene3D" id="3.40.630.30">
    <property type="match status" value="1"/>
</dbReference>
<gene>
    <name evidence="2" type="ORF">GCM10010211_07130</name>
</gene>
<name>A0ABQ2UNE0_9ACTN</name>
<dbReference type="PROSITE" id="PS51186">
    <property type="entry name" value="GNAT"/>
    <property type="match status" value="1"/>
</dbReference>
<dbReference type="InterPro" id="IPR016181">
    <property type="entry name" value="Acyl_CoA_acyltransferase"/>
</dbReference>
<protein>
    <submittedName>
        <fullName evidence="2">Acetyltransferase</fullName>
    </submittedName>
</protein>
<proteinExistence type="predicted"/>
<dbReference type="PANTHER" id="PTHR43610:SF1">
    <property type="entry name" value="N-ACETYLTRANSFERASE DOMAIN-CONTAINING PROTEIN"/>
    <property type="match status" value="1"/>
</dbReference>
<dbReference type="EMBL" id="BMRP01000002">
    <property type="protein sequence ID" value="GGU46198.1"/>
    <property type="molecule type" value="Genomic_DNA"/>
</dbReference>
<dbReference type="RefSeq" id="WP_189296286.1">
    <property type="nucleotide sequence ID" value="NZ_BMRP01000002.1"/>
</dbReference>
<evidence type="ECO:0000313" key="3">
    <source>
        <dbReference type="Proteomes" id="UP000654471"/>
    </source>
</evidence>
<reference evidence="3" key="1">
    <citation type="journal article" date="2019" name="Int. J. Syst. Evol. Microbiol.">
        <title>The Global Catalogue of Microorganisms (GCM) 10K type strain sequencing project: providing services to taxonomists for standard genome sequencing and annotation.</title>
        <authorList>
            <consortium name="The Broad Institute Genomics Platform"/>
            <consortium name="The Broad Institute Genome Sequencing Center for Infectious Disease"/>
            <person name="Wu L."/>
            <person name="Ma J."/>
        </authorList>
    </citation>
    <scope>NUCLEOTIDE SEQUENCE [LARGE SCALE GENOMIC DNA]</scope>
    <source>
        <strain evidence="3">JCM 3399</strain>
    </source>
</reference>
<dbReference type="PANTHER" id="PTHR43610">
    <property type="entry name" value="BLL6696 PROTEIN"/>
    <property type="match status" value="1"/>
</dbReference>
<organism evidence="2 3">
    <name type="scientific">Streptomyces albospinus</name>
    <dbReference type="NCBI Taxonomy" id="285515"/>
    <lineage>
        <taxon>Bacteria</taxon>
        <taxon>Bacillati</taxon>
        <taxon>Actinomycetota</taxon>
        <taxon>Actinomycetes</taxon>
        <taxon>Kitasatosporales</taxon>
        <taxon>Streptomycetaceae</taxon>
        <taxon>Streptomyces</taxon>
    </lineage>
</organism>
<comment type="caution">
    <text evidence="2">The sequence shown here is derived from an EMBL/GenBank/DDBJ whole genome shotgun (WGS) entry which is preliminary data.</text>
</comment>
<sequence>MIDTTALAEKPVLAGDRIRLVPLSDRHATAFHATVQDLETRRLTGTHQDWSLAELRAWIAECGARTDRLDLAIEDRATGGYLGDLALNRIDPANAHGSFRIALAPSATGRGIGSEAIRLFLGHAFERVGLHRVQLEVFAYNDRARRAYERCGFVLEGRLREALHWDGEWHDVLVMAALRPQRTGAR</sequence>
<evidence type="ECO:0000259" key="1">
    <source>
        <dbReference type="PROSITE" id="PS51186"/>
    </source>
</evidence>
<dbReference type="InterPro" id="IPR000182">
    <property type="entry name" value="GNAT_dom"/>
</dbReference>
<dbReference type="Pfam" id="PF13302">
    <property type="entry name" value="Acetyltransf_3"/>
    <property type="match status" value="1"/>
</dbReference>